<comment type="caution">
    <text evidence="1">The sequence shown here is derived from an EMBL/GenBank/DDBJ whole genome shotgun (WGS) entry which is preliminary data.</text>
</comment>
<dbReference type="EMBL" id="QPKB01000003">
    <property type="protein sequence ID" value="RWR78718.1"/>
    <property type="molecule type" value="Genomic_DNA"/>
</dbReference>
<name>A0A3S3Q4R4_9MAGN</name>
<reference evidence="1 2" key="1">
    <citation type="journal article" date="2019" name="Nat. Plants">
        <title>Stout camphor tree genome fills gaps in understanding of flowering plant genome evolution.</title>
        <authorList>
            <person name="Chaw S.M."/>
            <person name="Liu Y.C."/>
            <person name="Wu Y.W."/>
            <person name="Wang H.Y."/>
            <person name="Lin C.I."/>
            <person name="Wu C.S."/>
            <person name="Ke H.M."/>
            <person name="Chang L.Y."/>
            <person name="Hsu C.Y."/>
            <person name="Yang H.T."/>
            <person name="Sudianto E."/>
            <person name="Hsu M.H."/>
            <person name="Wu K.P."/>
            <person name="Wang L.N."/>
            <person name="Leebens-Mack J.H."/>
            <person name="Tsai I.J."/>
        </authorList>
    </citation>
    <scope>NUCLEOTIDE SEQUENCE [LARGE SCALE GENOMIC DNA]</scope>
    <source>
        <strain evidence="2">cv. Chaw 1501</strain>
        <tissue evidence="1">Young leaves</tissue>
    </source>
</reference>
<gene>
    <name evidence="1" type="ORF">CKAN_00726400</name>
</gene>
<keyword evidence="2" id="KW-1185">Reference proteome</keyword>
<dbReference type="AlphaFoldDB" id="A0A3S3Q4R4"/>
<dbReference type="Proteomes" id="UP000283530">
    <property type="component" value="Unassembled WGS sequence"/>
</dbReference>
<accession>A0A3S3Q4R4</accession>
<protein>
    <submittedName>
        <fullName evidence="1">Uncharacterized protein</fullName>
    </submittedName>
</protein>
<organism evidence="1 2">
    <name type="scientific">Cinnamomum micranthum f. kanehirae</name>
    <dbReference type="NCBI Taxonomy" id="337451"/>
    <lineage>
        <taxon>Eukaryota</taxon>
        <taxon>Viridiplantae</taxon>
        <taxon>Streptophyta</taxon>
        <taxon>Embryophyta</taxon>
        <taxon>Tracheophyta</taxon>
        <taxon>Spermatophyta</taxon>
        <taxon>Magnoliopsida</taxon>
        <taxon>Magnoliidae</taxon>
        <taxon>Laurales</taxon>
        <taxon>Lauraceae</taxon>
        <taxon>Cinnamomum</taxon>
    </lineage>
</organism>
<evidence type="ECO:0000313" key="1">
    <source>
        <dbReference type="EMBL" id="RWR78718.1"/>
    </source>
</evidence>
<evidence type="ECO:0000313" key="2">
    <source>
        <dbReference type="Proteomes" id="UP000283530"/>
    </source>
</evidence>
<sequence length="33" mass="3641">MEQKQACSCSCSPSDAWVFFHFSVFLLTVVGDA</sequence>
<proteinExistence type="predicted"/>